<dbReference type="PROSITE" id="PS51257">
    <property type="entry name" value="PROKAR_LIPOPROTEIN"/>
    <property type="match status" value="1"/>
</dbReference>
<sequence>MKHAFAAFVFRPAGLPVLLAASSLLLTACDSTPREREEAVRNSAREIDTVANRAGDVLKRVGSRAARWDSVSRQRNRQPLDNAATAAFNQELLGSYANVEQLTVTDLEPAYVQLLRETRAKRRTWTQRDWDYATAIFNRLNARYRAIRLDLPARNELHIKALQAEFTALETGRDLKDLGAAVKDKPADRQ</sequence>
<organism evidence="1 2">
    <name type="scientific">Hymenobacter busanensis</name>
    <dbReference type="NCBI Taxonomy" id="2607656"/>
    <lineage>
        <taxon>Bacteria</taxon>
        <taxon>Pseudomonadati</taxon>
        <taxon>Bacteroidota</taxon>
        <taxon>Cytophagia</taxon>
        <taxon>Cytophagales</taxon>
        <taxon>Hymenobacteraceae</taxon>
        <taxon>Hymenobacter</taxon>
    </lineage>
</organism>
<name>A0A7L4ZZK9_9BACT</name>
<proteinExistence type="predicted"/>
<dbReference type="Proteomes" id="UP000326380">
    <property type="component" value="Unassembled WGS sequence"/>
</dbReference>
<comment type="caution">
    <text evidence="1">The sequence shown here is derived from an EMBL/GenBank/DDBJ whole genome shotgun (WGS) entry which is preliminary data.</text>
</comment>
<dbReference type="RefSeq" id="WP_151078460.1">
    <property type="nucleotide sequence ID" value="NZ_CP047647.1"/>
</dbReference>
<reference evidence="1 2" key="1">
    <citation type="submission" date="2019-09" db="EMBL/GenBank/DDBJ databases">
        <title>Genome sequence of Hymenobacter sp. M3.</title>
        <authorList>
            <person name="Srinivasan S."/>
        </authorList>
    </citation>
    <scope>NUCLEOTIDE SEQUENCE [LARGE SCALE GENOMIC DNA]</scope>
    <source>
        <strain evidence="1 2">M3</strain>
    </source>
</reference>
<keyword evidence="2" id="KW-1185">Reference proteome</keyword>
<protein>
    <submittedName>
        <fullName evidence="1">Uncharacterized protein</fullName>
    </submittedName>
</protein>
<dbReference type="EMBL" id="VTWU01000003">
    <property type="protein sequence ID" value="KAA9333039.1"/>
    <property type="molecule type" value="Genomic_DNA"/>
</dbReference>
<dbReference type="AlphaFoldDB" id="A0A7L4ZZK9"/>
<evidence type="ECO:0000313" key="1">
    <source>
        <dbReference type="EMBL" id="KAA9333039.1"/>
    </source>
</evidence>
<gene>
    <name evidence="1" type="ORF">F0P96_08625</name>
</gene>
<accession>A0A7L4ZZK9</accession>
<evidence type="ECO:0000313" key="2">
    <source>
        <dbReference type="Proteomes" id="UP000326380"/>
    </source>
</evidence>